<feature type="domain" description="Phosphoadenosine phosphosulphate reductase" evidence="1">
    <location>
        <begin position="179"/>
        <end position="303"/>
    </location>
</feature>
<evidence type="ECO:0000259" key="1">
    <source>
        <dbReference type="Pfam" id="PF01507"/>
    </source>
</evidence>
<dbReference type="InterPro" id="IPR050128">
    <property type="entry name" value="Sulfate_adenylyltrnsfr_sub2"/>
</dbReference>
<reference evidence="2" key="1">
    <citation type="journal article" date="2021" name="Proc. Natl. Acad. Sci. U.S.A.">
        <title>A Catalog of Tens of Thousands of Viruses from Human Metagenomes Reveals Hidden Associations with Chronic Diseases.</title>
        <authorList>
            <person name="Tisza M.J."/>
            <person name="Buck C.B."/>
        </authorList>
    </citation>
    <scope>NUCLEOTIDE SEQUENCE</scope>
    <source>
        <strain evidence="2">CtBeL15</strain>
    </source>
</reference>
<dbReference type="Gene3D" id="3.40.50.620">
    <property type="entry name" value="HUPs"/>
    <property type="match status" value="1"/>
</dbReference>
<dbReference type="PANTHER" id="PTHR43196">
    <property type="entry name" value="SULFATE ADENYLYLTRANSFERASE SUBUNIT 2"/>
    <property type="match status" value="1"/>
</dbReference>
<dbReference type="InterPro" id="IPR014729">
    <property type="entry name" value="Rossmann-like_a/b/a_fold"/>
</dbReference>
<feature type="domain" description="Phosphoadenosine phosphosulphate reductase" evidence="1">
    <location>
        <begin position="50"/>
        <end position="106"/>
    </location>
</feature>
<dbReference type="InterPro" id="IPR002500">
    <property type="entry name" value="PAPS_reduct_dom"/>
</dbReference>
<evidence type="ECO:0000313" key="2">
    <source>
        <dbReference type="EMBL" id="DAG00014.1"/>
    </source>
</evidence>
<accession>A0A8S5UZW7</accession>
<protein>
    <submittedName>
        <fullName evidence="2">Phosphoadenosine-phosphosulfate reductase</fullName>
    </submittedName>
</protein>
<dbReference type="GO" id="GO:0003824">
    <property type="term" value="F:catalytic activity"/>
    <property type="evidence" value="ECO:0007669"/>
    <property type="project" value="InterPro"/>
</dbReference>
<dbReference type="Pfam" id="PF01507">
    <property type="entry name" value="PAPS_reduct"/>
    <property type="match status" value="2"/>
</dbReference>
<dbReference type="EMBL" id="BK016176">
    <property type="protein sequence ID" value="DAG00014.1"/>
    <property type="molecule type" value="Genomic_DNA"/>
</dbReference>
<sequence>MRVGTRYMGRINQPLTKEAARKLMALDLTAKELTTYEKLDEWYTAWGGRCYVSFSGGKDSTVLAYLAARYLASFRTPPWELNLVFVNTGLEYPEIQKFVNEYADWLRREFPRVTVNLHRLRPKMNIRQVVAKYGYSIVSKEVAAYVEEARIKPDGRSGARLRGEYLRSNGTPSDFNCQKWEYLLFAPFAISSRCCAVMKKQPMNGYVRKTQRVPTMATMAQESRLRTKVWLKTGCNAFEGKHPAGKPMSFWTEQDVLRFIVDHQLPYASVYGYIVASDGENDYGATLIDCNLHCTGCQRTGCMFCGFGAHLEKGVNRFERMKLTHPKHYQFCIGGGAYDTDGLWKPTKDGLGYARVLDYIGVRY</sequence>
<dbReference type="SUPFAM" id="SSF52402">
    <property type="entry name" value="Adenine nucleotide alpha hydrolases-like"/>
    <property type="match status" value="1"/>
</dbReference>
<name>A0A8S5UZW7_9CAUD</name>
<dbReference type="PANTHER" id="PTHR43196:SF2">
    <property type="entry name" value="PHOSPHOADENOSINE PHOSPHOSULFATE REDUCTASE"/>
    <property type="match status" value="1"/>
</dbReference>
<proteinExistence type="predicted"/>
<organism evidence="2">
    <name type="scientific">Siphoviridae sp. ctBeL15</name>
    <dbReference type="NCBI Taxonomy" id="2825374"/>
    <lineage>
        <taxon>Viruses</taxon>
        <taxon>Duplodnaviria</taxon>
        <taxon>Heunggongvirae</taxon>
        <taxon>Uroviricota</taxon>
        <taxon>Caudoviricetes</taxon>
    </lineage>
</organism>